<comment type="caution">
    <text evidence="2">The sequence shown here is derived from an EMBL/GenBank/DDBJ whole genome shotgun (WGS) entry which is preliminary data.</text>
</comment>
<reference evidence="2 3" key="1">
    <citation type="submission" date="2019-08" db="EMBL/GenBank/DDBJ databases">
        <title>Actinomadura sp. nov. CYP1-5 isolated from mountain soil.</title>
        <authorList>
            <person name="Songsumanus A."/>
            <person name="Kuncharoen N."/>
            <person name="Kudo T."/>
            <person name="Yuki M."/>
            <person name="Igarashi Y."/>
            <person name="Tanasupawat S."/>
        </authorList>
    </citation>
    <scope>NUCLEOTIDE SEQUENCE [LARGE SCALE GENOMIC DNA]</scope>
    <source>
        <strain evidence="2 3">CYP1-5</strain>
    </source>
</reference>
<organism evidence="2 3">
    <name type="scientific">Actinomadura decatromicini</name>
    <dbReference type="NCBI Taxonomy" id="2604572"/>
    <lineage>
        <taxon>Bacteria</taxon>
        <taxon>Bacillati</taxon>
        <taxon>Actinomycetota</taxon>
        <taxon>Actinomycetes</taxon>
        <taxon>Streptosporangiales</taxon>
        <taxon>Thermomonosporaceae</taxon>
        <taxon>Actinomadura</taxon>
    </lineage>
</organism>
<dbReference type="SUPFAM" id="SSF82171">
    <property type="entry name" value="DPP6 N-terminal domain-like"/>
    <property type="match status" value="1"/>
</dbReference>
<dbReference type="AlphaFoldDB" id="A0A5D3FJB7"/>
<dbReference type="Pfam" id="PF09826">
    <property type="entry name" value="Beta_propel"/>
    <property type="match status" value="1"/>
</dbReference>
<accession>A0A5D3FJB7</accession>
<dbReference type="Proteomes" id="UP000323505">
    <property type="component" value="Unassembled WGS sequence"/>
</dbReference>
<name>A0A5D3FJB7_9ACTN</name>
<dbReference type="InterPro" id="IPR019198">
    <property type="entry name" value="Beta_propeller_containing"/>
</dbReference>
<protein>
    <recommendedName>
        <fullName evidence="4">Benzoate transporter</fullName>
    </recommendedName>
</protein>
<evidence type="ECO:0008006" key="4">
    <source>
        <dbReference type="Google" id="ProtNLM"/>
    </source>
</evidence>
<proteinExistence type="predicted"/>
<keyword evidence="3" id="KW-1185">Reference proteome</keyword>
<evidence type="ECO:0000256" key="1">
    <source>
        <dbReference type="SAM" id="MobiDB-lite"/>
    </source>
</evidence>
<evidence type="ECO:0000313" key="3">
    <source>
        <dbReference type="Proteomes" id="UP000323505"/>
    </source>
</evidence>
<dbReference type="EMBL" id="VSRQ01000004">
    <property type="protein sequence ID" value="TYK48361.1"/>
    <property type="molecule type" value="Genomic_DNA"/>
</dbReference>
<feature type="region of interest" description="Disordered" evidence="1">
    <location>
        <begin position="75"/>
        <end position="122"/>
    </location>
</feature>
<sequence length="646" mass="67810">MRGRTLASSVTALALAGAARCGGSPGGAHRPAPPGPEVRLVAYDGCDALLDGLRRATADKVGPYGLSGVPGMVPLEGDTALRKGPEAAQPGVPNAAPPPGTPQHSTTNSHEPGADEPDLVKTDGRRIVTVTGGELRVIDPATRRVAHTMDLPGLGGAFRGADAQLLLSGDRALVTTQQTAMLPLERRPVPGPGGFDDLPTPTAVPTTRLTLVDLSAAPKVVGTMTTEAAYVDARQTGSTVRVVMRSTPRIQFPGGNGGKGEKHAAEANRAAVLKAPLDAWLPSFRTDDGAGGRAATYRSPCDQVSRPSSYAGSSLLSVLTFDLAKGLGDPKAIAVAADGTTVYGNGKSLYVTGTPPTPYTWNAPPRAPEPRTDVYKFDVAGTERPRYVASGSVKGFLLNQYSLSELDGNLRLATTTSQIDSRERKSESAVYVLAQHGGRLDEIGRLGGLGKGERIYSVRFLGTTAYVVTFRQVDPLYTLDLKDPRRPRLGGELKITGYSAYLHPLADGRLLGVGRDADASGRTLGLQVSLFDVSAAQPRRVASYRLPDASSQAEFEPHAFLYWPQSGLTVIPVTDPGGGTSEALVLKVGGTSITKAGTVRHPDTERFGNGVRRSLVVGNTLWTFSDDGARATDAATLKDAAWLPFK</sequence>
<evidence type="ECO:0000313" key="2">
    <source>
        <dbReference type="EMBL" id="TYK48361.1"/>
    </source>
</evidence>
<gene>
    <name evidence="2" type="ORF">FXF68_22265</name>
</gene>